<dbReference type="GO" id="GO:0003681">
    <property type="term" value="F:bent DNA binding"/>
    <property type="evidence" value="ECO:0000318"/>
    <property type="project" value="GO_Central"/>
</dbReference>
<dbReference type="AlphaFoldDB" id="A0A1Y1IK43"/>
<dbReference type="EMBL" id="DF237692">
    <property type="protein sequence ID" value="GAQ91210.1"/>
    <property type="molecule type" value="Genomic_DNA"/>
</dbReference>
<name>A0A1Y1IK43_KLENI</name>
<keyword evidence="9" id="KW-1185">Reference proteome</keyword>
<comment type="subcellular location">
    <subcellularLocation>
        <location evidence="1">Nucleus</location>
    </subcellularLocation>
</comment>
<feature type="compositionally biased region" description="Basic and acidic residues" evidence="7">
    <location>
        <begin position="474"/>
        <end position="485"/>
    </location>
</feature>
<dbReference type="Proteomes" id="UP000054558">
    <property type="component" value="Unassembled WGS sequence"/>
</dbReference>
<evidence type="ECO:0000313" key="9">
    <source>
        <dbReference type="Proteomes" id="UP000054558"/>
    </source>
</evidence>
<keyword evidence="5" id="KW-0804">Transcription</keyword>
<feature type="region of interest" description="Disordered" evidence="7">
    <location>
        <begin position="415"/>
        <end position="509"/>
    </location>
</feature>
<evidence type="ECO:0000256" key="7">
    <source>
        <dbReference type="SAM" id="MobiDB-lite"/>
    </source>
</evidence>
<evidence type="ECO:0000256" key="1">
    <source>
        <dbReference type="ARBA" id="ARBA00004123"/>
    </source>
</evidence>
<evidence type="ECO:0000256" key="3">
    <source>
        <dbReference type="ARBA" id="ARBA00023015"/>
    </source>
</evidence>
<dbReference type="GO" id="GO:0042795">
    <property type="term" value="P:snRNA transcription by RNA polymerase II"/>
    <property type="evidence" value="ECO:0000318"/>
    <property type="project" value="GO_Central"/>
</dbReference>
<dbReference type="GO" id="GO:0042796">
    <property type="term" value="P:snRNA transcription by RNA polymerase III"/>
    <property type="evidence" value="ECO:0000318"/>
    <property type="project" value="GO_Central"/>
</dbReference>
<feature type="compositionally biased region" description="Basic and acidic residues" evidence="7">
    <location>
        <begin position="169"/>
        <end position="179"/>
    </location>
</feature>
<reference evidence="8 9" key="1">
    <citation type="journal article" date="2014" name="Nat. Commun.">
        <title>Klebsormidium flaccidum genome reveals primary factors for plant terrestrial adaptation.</title>
        <authorList>
            <person name="Hori K."/>
            <person name="Maruyama F."/>
            <person name="Fujisawa T."/>
            <person name="Togashi T."/>
            <person name="Yamamoto N."/>
            <person name="Seo M."/>
            <person name="Sato S."/>
            <person name="Yamada T."/>
            <person name="Mori H."/>
            <person name="Tajima N."/>
            <person name="Moriyama T."/>
            <person name="Ikeuchi M."/>
            <person name="Watanabe M."/>
            <person name="Wada H."/>
            <person name="Kobayashi K."/>
            <person name="Saito M."/>
            <person name="Masuda T."/>
            <person name="Sasaki-Sekimoto Y."/>
            <person name="Mashiguchi K."/>
            <person name="Awai K."/>
            <person name="Shimojima M."/>
            <person name="Masuda S."/>
            <person name="Iwai M."/>
            <person name="Nobusawa T."/>
            <person name="Narise T."/>
            <person name="Kondo S."/>
            <person name="Saito H."/>
            <person name="Sato R."/>
            <person name="Murakawa M."/>
            <person name="Ihara Y."/>
            <person name="Oshima-Yamada Y."/>
            <person name="Ohtaka K."/>
            <person name="Satoh M."/>
            <person name="Sonobe K."/>
            <person name="Ishii M."/>
            <person name="Ohtani R."/>
            <person name="Kanamori-Sato M."/>
            <person name="Honoki R."/>
            <person name="Miyazaki D."/>
            <person name="Mochizuki H."/>
            <person name="Umetsu J."/>
            <person name="Higashi K."/>
            <person name="Shibata D."/>
            <person name="Kamiya Y."/>
            <person name="Sato N."/>
            <person name="Nakamura Y."/>
            <person name="Tabata S."/>
            <person name="Ida S."/>
            <person name="Kurokawa K."/>
            <person name="Ohta H."/>
        </authorList>
    </citation>
    <scope>NUCLEOTIDE SEQUENCE [LARGE SCALE GENOMIC DNA]</scope>
    <source>
        <strain evidence="8 9">NIES-2285</strain>
    </source>
</reference>
<proteinExistence type="inferred from homology"/>
<keyword evidence="3" id="KW-0805">Transcription regulation</keyword>
<dbReference type="GO" id="GO:0001006">
    <property type="term" value="F:RNA polymerase III type 3 promoter sequence-specific DNA binding"/>
    <property type="evidence" value="ECO:0000318"/>
    <property type="project" value="GO_Central"/>
</dbReference>
<dbReference type="PANTHER" id="PTHR13421:SF16">
    <property type="entry name" value="SNRNA-ACTIVATING PROTEIN COMPLEX SUBUNIT 3"/>
    <property type="match status" value="1"/>
</dbReference>
<sequence length="794" mass="86810">MAAPIVEIHQLEAELLRDDDDEDAETPENLLVQGEAVGGNAVATLDDLFQHYELAPVASTPPRFEQLPWPLAEAKSFSGAGAVGAPLLRGEFVSDFVQIRQFKETCLAQLRDIQDLVDSCLKISPQPVDISCHELQMQPVEQILQEMLTHDLQALHAHGRAGSFVKRPPYSERQKKRAETSPGEEANGTGPSAALDSQLFLGSMEFEELKFQTGDAADLRQAVENGGLGASMQQKASQEALDFTGATPAPSVDPLTLLLGDADIQSPERESGDVLLSRAEAQSPGRESIDSLLEALKPPPDLADTFPTLNQDHAIEPENQLGQPLQSPSLSALSAPKTEGIESLADLGVSHSQQPIVAASMHETVQSAPLEDRTAAGLPAEGSPAQSLRSLGINELEPAFENGLEMRLEANDFAVHSGGEGTDPAQAPQNGTQVHSQANGAAVHGGGEGTEPAQAPQTETRANGLPGGQNSAAKQKEKQKKEAQRKEKRKAARQAARSGRLPQGSWAENGATQGMLATLAEWRVYRERMRNKAPLRCIRDCPEDQRAAVSYKKTHCFTQDDMFPSCAEPVPPEVVIIGRVFDASNRNTGYQEHLILGSQRLTQFRDRILCPLDTLARESGKDNPSGYFFVEDTFFDDMRSGASAIRYSAPIVEWAAAQPSPRGGPGAGVVRYEQRDMERYTFEDLNVRVGAEYLYCHQGNCEHKMVFTDVRMLNRFDVPDLFAYPLLRYRTQRPPKKCHICCKQQASKITVGDELVPESPCLFCEQCFDALHRTKAGELHPVDLEVYPFTPDMH</sequence>
<dbReference type="STRING" id="105231.A0A1Y1IK43"/>
<dbReference type="GO" id="GO:0019185">
    <property type="term" value="C:snRNA-activating protein complex"/>
    <property type="evidence" value="ECO:0000318"/>
    <property type="project" value="GO_Central"/>
</dbReference>
<feature type="compositionally biased region" description="Polar residues" evidence="7">
    <location>
        <begin position="427"/>
        <end position="439"/>
    </location>
</feature>
<evidence type="ECO:0000256" key="2">
    <source>
        <dbReference type="ARBA" id="ARBA00010410"/>
    </source>
</evidence>
<comment type="similarity">
    <text evidence="2">Belongs to the SNAPC3/SRD2 family.</text>
</comment>
<dbReference type="GO" id="GO:0005634">
    <property type="term" value="C:nucleus"/>
    <property type="evidence" value="ECO:0007669"/>
    <property type="project" value="UniProtKB-SubCell"/>
</dbReference>
<accession>A0A1Y1IK43</accession>
<dbReference type="PANTHER" id="PTHR13421">
    <property type="entry name" value="SNRNA-ACTIVATING PROTEIN COMPLEX SUBUNIT 3"/>
    <property type="match status" value="1"/>
</dbReference>
<dbReference type="Pfam" id="PF12251">
    <property type="entry name" value="SNAPC3"/>
    <property type="match status" value="1"/>
</dbReference>
<protein>
    <submittedName>
        <fullName evidence="8">snRNA activating complex family protein</fullName>
    </submittedName>
</protein>
<evidence type="ECO:0000256" key="6">
    <source>
        <dbReference type="ARBA" id="ARBA00023242"/>
    </source>
</evidence>
<dbReference type="OrthoDB" id="46583at2759"/>
<gene>
    <name evidence="8" type="ORF">KFL_007430070</name>
</gene>
<evidence type="ECO:0000256" key="5">
    <source>
        <dbReference type="ARBA" id="ARBA00023163"/>
    </source>
</evidence>
<evidence type="ECO:0000256" key="4">
    <source>
        <dbReference type="ARBA" id="ARBA00023125"/>
    </source>
</evidence>
<dbReference type="InterPro" id="IPR022042">
    <property type="entry name" value="snRNA-activating_su3"/>
</dbReference>
<feature type="region of interest" description="Disordered" evidence="7">
    <location>
        <begin position="265"/>
        <end position="287"/>
    </location>
</feature>
<evidence type="ECO:0000313" key="8">
    <source>
        <dbReference type="EMBL" id="GAQ91210.1"/>
    </source>
</evidence>
<keyword evidence="4" id="KW-0238">DNA-binding</keyword>
<organism evidence="8 9">
    <name type="scientific">Klebsormidium nitens</name>
    <name type="common">Green alga</name>
    <name type="synonym">Ulothrix nitens</name>
    <dbReference type="NCBI Taxonomy" id="105231"/>
    <lineage>
        <taxon>Eukaryota</taxon>
        <taxon>Viridiplantae</taxon>
        <taxon>Streptophyta</taxon>
        <taxon>Klebsormidiophyceae</taxon>
        <taxon>Klebsormidiales</taxon>
        <taxon>Klebsormidiaceae</taxon>
        <taxon>Klebsormidium</taxon>
    </lineage>
</organism>
<keyword evidence="6" id="KW-0539">Nucleus</keyword>
<feature type="region of interest" description="Disordered" evidence="7">
    <location>
        <begin position="163"/>
        <end position="194"/>
    </location>
</feature>